<protein>
    <submittedName>
        <fullName evidence="1">Uncharacterized protein</fullName>
    </submittedName>
</protein>
<proteinExistence type="predicted"/>
<keyword evidence="2" id="KW-1185">Reference proteome</keyword>
<name>A0A4C1W6B0_EUMVA</name>
<gene>
    <name evidence="1" type="ORF">EVAR_37802_1</name>
</gene>
<reference evidence="1 2" key="1">
    <citation type="journal article" date="2019" name="Commun. Biol.">
        <title>The bagworm genome reveals a unique fibroin gene that provides high tensile strength.</title>
        <authorList>
            <person name="Kono N."/>
            <person name="Nakamura H."/>
            <person name="Ohtoshi R."/>
            <person name="Tomita M."/>
            <person name="Numata K."/>
            <person name="Arakawa K."/>
        </authorList>
    </citation>
    <scope>NUCLEOTIDE SEQUENCE [LARGE SCALE GENOMIC DNA]</scope>
</reference>
<sequence length="186" mass="21053">MHSYAIVRKDIETENYSALVKGRAEGFPRVSEPPRPVSLHREARRGKDAFSSKRDYLYKYTKVSEKITRGLSKIGDAGPHGERAAAVLSFCNSATEQEKQIRTTNLADGGKRQREVLKHIVIRTDDKTWASLSILRKLVHEDGRADRPGDAVNNRQQITHETYPHAGHVFDSVRRQRAGTQINPPR</sequence>
<accession>A0A4C1W6B0</accession>
<evidence type="ECO:0000313" key="1">
    <source>
        <dbReference type="EMBL" id="GBP46898.1"/>
    </source>
</evidence>
<dbReference type="AlphaFoldDB" id="A0A4C1W6B0"/>
<evidence type="ECO:0000313" key="2">
    <source>
        <dbReference type="Proteomes" id="UP000299102"/>
    </source>
</evidence>
<comment type="caution">
    <text evidence="1">The sequence shown here is derived from an EMBL/GenBank/DDBJ whole genome shotgun (WGS) entry which is preliminary data.</text>
</comment>
<dbReference type="Proteomes" id="UP000299102">
    <property type="component" value="Unassembled WGS sequence"/>
</dbReference>
<organism evidence="1 2">
    <name type="scientific">Eumeta variegata</name>
    <name type="common">Bagworm moth</name>
    <name type="synonym">Eumeta japonica</name>
    <dbReference type="NCBI Taxonomy" id="151549"/>
    <lineage>
        <taxon>Eukaryota</taxon>
        <taxon>Metazoa</taxon>
        <taxon>Ecdysozoa</taxon>
        <taxon>Arthropoda</taxon>
        <taxon>Hexapoda</taxon>
        <taxon>Insecta</taxon>
        <taxon>Pterygota</taxon>
        <taxon>Neoptera</taxon>
        <taxon>Endopterygota</taxon>
        <taxon>Lepidoptera</taxon>
        <taxon>Glossata</taxon>
        <taxon>Ditrysia</taxon>
        <taxon>Tineoidea</taxon>
        <taxon>Psychidae</taxon>
        <taxon>Oiketicinae</taxon>
        <taxon>Eumeta</taxon>
    </lineage>
</organism>
<dbReference type="EMBL" id="BGZK01000491">
    <property type="protein sequence ID" value="GBP46898.1"/>
    <property type="molecule type" value="Genomic_DNA"/>
</dbReference>